<accession>A0A9W3DTR8</accession>
<proteinExistence type="predicted"/>
<reference evidence="1" key="1">
    <citation type="journal article" date="2019" name="Database">
        <title>The radish genome database (RadishGD): an integrated information resource for radish genomics.</title>
        <authorList>
            <person name="Yu H.J."/>
            <person name="Baek S."/>
            <person name="Lee Y.J."/>
            <person name="Cho A."/>
            <person name="Mun J.H."/>
        </authorList>
    </citation>
    <scope>NUCLEOTIDE SEQUENCE [LARGE SCALE GENOMIC DNA]</scope>
    <source>
        <strain evidence="1">cv. WK10039</strain>
    </source>
</reference>
<dbReference type="Proteomes" id="UP000504610">
    <property type="component" value="Chromosome 5"/>
</dbReference>
<dbReference type="KEGG" id="rsz:130512733"/>
<dbReference type="AlphaFoldDB" id="A0A9W3DTR8"/>
<dbReference type="RefSeq" id="XP_056866983.1">
    <property type="nucleotide sequence ID" value="XM_057011003.1"/>
</dbReference>
<sequence length="272" mass="30208">MFNGNGGWGDFNGNGGWGGFNGRAVSDDEVEEAQDFDVVQEPGRFDDSEPFWANEEDVEEMWNLFDMKEIQEIQQIIGNNNHLALHQMEDHVNHPGLQQIENNGNHLSLQQIVHNGGVEPTENNGGLRPMLENIEEQLNLEDDPGLQQITGLQQPPHVCNGLMDNLVNLEWLYILTTMNHEPGRSGGSQAHNGGVIVDFNGLGESDEEEEAAAAFGEIAELEPEALEDLGPYWVDDVDNGQEQWNLLNMDPPPDEFFDGVDNDIQGMFGGED</sequence>
<protein>
    <submittedName>
        <fullName evidence="2">Uncharacterized protein LOC130512733</fullName>
    </submittedName>
</protein>
<evidence type="ECO:0000313" key="1">
    <source>
        <dbReference type="Proteomes" id="UP000504610"/>
    </source>
</evidence>
<dbReference type="GeneID" id="130512733"/>
<name>A0A9W3DTR8_RAPSA</name>
<evidence type="ECO:0000313" key="2">
    <source>
        <dbReference type="RefSeq" id="XP_056866983.1"/>
    </source>
</evidence>
<organism evidence="1 2">
    <name type="scientific">Raphanus sativus</name>
    <name type="common">Radish</name>
    <name type="synonym">Raphanus raphanistrum var. sativus</name>
    <dbReference type="NCBI Taxonomy" id="3726"/>
    <lineage>
        <taxon>Eukaryota</taxon>
        <taxon>Viridiplantae</taxon>
        <taxon>Streptophyta</taxon>
        <taxon>Embryophyta</taxon>
        <taxon>Tracheophyta</taxon>
        <taxon>Spermatophyta</taxon>
        <taxon>Magnoliopsida</taxon>
        <taxon>eudicotyledons</taxon>
        <taxon>Gunneridae</taxon>
        <taxon>Pentapetalae</taxon>
        <taxon>rosids</taxon>
        <taxon>malvids</taxon>
        <taxon>Brassicales</taxon>
        <taxon>Brassicaceae</taxon>
        <taxon>Brassiceae</taxon>
        <taxon>Raphanus</taxon>
    </lineage>
</organism>
<reference evidence="2" key="2">
    <citation type="submission" date="2025-08" db="UniProtKB">
        <authorList>
            <consortium name="RefSeq"/>
        </authorList>
    </citation>
    <scope>IDENTIFICATION</scope>
    <source>
        <tissue evidence="2">Leaf</tissue>
    </source>
</reference>
<keyword evidence="1" id="KW-1185">Reference proteome</keyword>
<gene>
    <name evidence="2" type="primary">LOC130512733</name>
</gene>